<feature type="transmembrane region" description="Helical" evidence="7">
    <location>
        <begin position="174"/>
        <end position="193"/>
    </location>
</feature>
<keyword evidence="4 7" id="KW-0812">Transmembrane</keyword>
<evidence type="ECO:0000256" key="7">
    <source>
        <dbReference type="RuleBase" id="RU363032"/>
    </source>
</evidence>
<dbReference type="EMBL" id="VUNJ01000004">
    <property type="protein sequence ID" value="MST91373.1"/>
    <property type="molecule type" value="Genomic_DNA"/>
</dbReference>
<feature type="transmembrane region" description="Helical" evidence="7">
    <location>
        <begin position="102"/>
        <end position="121"/>
    </location>
</feature>
<dbReference type="SUPFAM" id="SSF161098">
    <property type="entry name" value="MetI-like"/>
    <property type="match status" value="1"/>
</dbReference>
<evidence type="ECO:0000259" key="8">
    <source>
        <dbReference type="PROSITE" id="PS50928"/>
    </source>
</evidence>
<dbReference type="PANTHER" id="PTHR43163:SF6">
    <property type="entry name" value="DIPEPTIDE TRANSPORT SYSTEM PERMEASE PROTEIN DPPB-RELATED"/>
    <property type="match status" value="1"/>
</dbReference>
<gene>
    <name evidence="9" type="ORF">FYJ76_05380</name>
</gene>
<proteinExistence type="inferred from homology"/>
<dbReference type="Pfam" id="PF19300">
    <property type="entry name" value="BPD_transp_1_N"/>
    <property type="match status" value="1"/>
</dbReference>
<evidence type="ECO:0000256" key="1">
    <source>
        <dbReference type="ARBA" id="ARBA00004651"/>
    </source>
</evidence>
<evidence type="ECO:0000313" key="9">
    <source>
        <dbReference type="EMBL" id="MST91373.1"/>
    </source>
</evidence>
<keyword evidence="6 7" id="KW-0472">Membrane</keyword>
<dbReference type="InterPro" id="IPR045621">
    <property type="entry name" value="BPD_transp_1_N"/>
</dbReference>
<sequence length="312" mass="33912">MSAVKRIAMLLVVLIGVSIFSFTLSAVSTVDPAEAIARAQIANASPELIESIREEYQLDRPIVERYFSWLAGVLRGDFGTSFMTRNAVSAEIGRLLPKTLCLAGFALLLTVLLSLPIGACCARFHNKVADHIIRWLTVLGICIPVFWLGFLLLLQFAVKIPLFRVTPEPGIKGYILPAITLAIPSLCSAIRLFRASLLKEMSQDYIAYYRSRGLGRGRVLWTHAFRNALPPLITLFASQAGAMIAGSAIAESIFSIKGFGVFLIEAVIARDLPVISAAALVIAGIFVLLNLLAEITGRLLYPRIAAREATNA</sequence>
<comment type="subcellular location">
    <subcellularLocation>
        <location evidence="1 7">Cell membrane</location>
        <topology evidence="1 7">Multi-pass membrane protein</topology>
    </subcellularLocation>
</comment>
<dbReference type="GO" id="GO:0055085">
    <property type="term" value="P:transmembrane transport"/>
    <property type="evidence" value="ECO:0007669"/>
    <property type="project" value="InterPro"/>
</dbReference>
<evidence type="ECO:0000256" key="5">
    <source>
        <dbReference type="ARBA" id="ARBA00022989"/>
    </source>
</evidence>
<keyword evidence="2 7" id="KW-0813">Transport</keyword>
<protein>
    <submittedName>
        <fullName evidence="9">ABC transporter permease</fullName>
    </submittedName>
</protein>
<evidence type="ECO:0000256" key="2">
    <source>
        <dbReference type="ARBA" id="ARBA00022448"/>
    </source>
</evidence>
<accession>A0A6I2U5H9</accession>
<keyword evidence="5 7" id="KW-1133">Transmembrane helix</keyword>
<feature type="transmembrane region" description="Helical" evidence="7">
    <location>
        <begin position="133"/>
        <end position="154"/>
    </location>
</feature>
<feature type="transmembrane region" description="Helical" evidence="7">
    <location>
        <begin position="274"/>
        <end position="293"/>
    </location>
</feature>
<feature type="domain" description="ABC transmembrane type-1" evidence="8">
    <location>
        <begin position="96"/>
        <end position="293"/>
    </location>
</feature>
<dbReference type="PANTHER" id="PTHR43163">
    <property type="entry name" value="DIPEPTIDE TRANSPORT SYSTEM PERMEASE PROTEIN DPPB-RELATED"/>
    <property type="match status" value="1"/>
</dbReference>
<keyword evidence="3" id="KW-1003">Cell membrane</keyword>
<name>A0A6I2U5H9_9FIRM</name>
<dbReference type="AlphaFoldDB" id="A0A6I2U5H9"/>
<evidence type="ECO:0000256" key="4">
    <source>
        <dbReference type="ARBA" id="ARBA00022692"/>
    </source>
</evidence>
<comment type="similarity">
    <text evidence="7">Belongs to the binding-protein-dependent transport system permease family.</text>
</comment>
<evidence type="ECO:0000256" key="3">
    <source>
        <dbReference type="ARBA" id="ARBA00022475"/>
    </source>
</evidence>
<comment type="caution">
    <text evidence="9">The sequence shown here is derived from an EMBL/GenBank/DDBJ whole genome shotgun (WGS) entry which is preliminary data.</text>
</comment>
<dbReference type="InterPro" id="IPR000515">
    <property type="entry name" value="MetI-like"/>
</dbReference>
<evidence type="ECO:0000256" key="6">
    <source>
        <dbReference type="ARBA" id="ARBA00023136"/>
    </source>
</evidence>
<dbReference type="Proteomes" id="UP000431913">
    <property type="component" value="Unassembled WGS sequence"/>
</dbReference>
<feature type="transmembrane region" description="Helical" evidence="7">
    <location>
        <begin position="7"/>
        <end position="27"/>
    </location>
</feature>
<organism evidence="9 10">
    <name type="scientific">Ruthenibacterium lactatiformans</name>
    <dbReference type="NCBI Taxonomy" id="1550024"/>
    <lineage>
        <taxon>Bacteria</taxon>
        <taxon>Bacillati</taxon>
        <taxon>Bacillota</taxon>
        <taxon>Clostridia</taxon>
        <taxon>Eubacteriales</taxon>
        <taxon>Oscillospiraceae</taxon>
        <taxon>Ruthenibacterium</taxon>
    </lineage>
</organism>
<dbReference type="CDD" id="cd06261">
    <property type="entry name" value="TM_PBP2"/>
    <property type="match status" value="1"/>
</dbReference>
<feature type="transmembrane region" description="Helical" evidence="7">
    <location>
        <begin position="232"/>
        <end position="254"/>
    </location>
</feature>
<dbReference type="PROSITE" id="PS50928">
    <property type="entry name" value="ABC_TM1"/>
    <property type="match status" value="1"/>
</dbReference>
<dbReference type="RefSeq" id="WP_154522075.1">
    <property type="nucleotide sequence ID" value="NZ_VUNJ01000004.1"/>
</dbReference>
<reference evidence="9 10" key="1">
    <citation type="submission" date="2019-08" db="EMBL/GenBank/DDBJ databases">
        <title>In-depth cultivation of the pig gut microbiome towards novel bacterial diversity and tailored functional studies.</title>
        <authorList>
            <person name="Wylensek D."/>
            <person name="Hitch T.C.A."/>
            <person name="Clavel T."/>
        </authorList>
    </citation>
    <scope>NUCLEOTIDE SEQUENCE [LARGE SCALE GENOMIC DNA]</scope>
    <source>
        <strain evidence="9 10">WCA3-601-WT-6J</strain>
    </source>
</reference>
<dbReference type="Gene3D" id="1.10.3720.10">
    <property type="entry name" value="MetI-like"/>
    <property type="match status" value="1"/>
</dbReference>
<dbReference type="GO" id="GO:0005886">
    <property type="term" value="C:plasma membrane"/>
    <property type="evidence" value="ECO:0007669"/>
    <property type="project" value="UniProtKB-SubCell"/>
</dbReference>
<evidence type="ECO:0000313" key="10">
    <source>
        <dbReference type="Proteomes" id="UP000431913"/>
    </source>
</evidence>
<dbReference type="Pfam" id="PF00528">
    <property type="entry name" value="BPD_transp_1"/>
    <property type="match status" value="1"/>
</dbReference>
<dbReference type="InterPro" id="IPR035906">
    <property type="entry name" value="MetI-like_sf"/>
</dbReference>